<evidence type="ECO:0000313" key="3">
    <source>
        <dbReference type="Proteomes" id="UP001317532"/>
    </source>
</evidence>
<evidence type="ECO:0000313" key="2">
    <source>
        <dbReference type="EMBL" id="BDE07915.1"/>
    </source>
</evidence>
<feature type="region of interest" description="Disordered" evidence="1">
    <location>
        <begin position="106"/>
        <end position="141"/>
    </location>
</feature>
<reference evidence="2 3" key="1">
    <citation type="journal article" date="2022" name="ISME Commun">
        <title>Vulcanimicrobium alpinus gen. nov. sp. nov., the first cultivated representative of the candidate phylum 'Eremiobacterota', is a metabolically versatile aerobic anoxygenic phototroph.</title>
        <authorList>
            <person name="Yabe S."/>
            <person name="Muto K."/>
            <person name="Abe K."/>
            <person name="Yokota A."/>
            <person name="Staudigel H."/>
            <person name="Tebo B.M."/>
        </authorList>
    </citation>
    <scope>NUCLEOTIDE SEQUENCE [LARGE SCALE GENOMIC DNA]</scope>
    <source>
        <strain evidence="2 3">WC8-2</strain>
    </source>
</reference>
<dbReference type="Proteomes" id="UP001317532">
    <property type="component" value="Chromosome"/>
</dbReference>
<dbReference type="Gene3D" id="3.40.50.410">
    <property type="entry name" value="von Willebrand factor, type A domain"/>
    <property type="match status" value="1"/>
</dbReference>
<dbReference type="KEGG" id="vab:WPS_31910"/>
<sequence>MTRADDPAVYSSVKQLAAGLQAGGSTAIFAAREAALDEAVRDRTTDARYDTIVLMTDGENNHGDDFNAFAAKWYALPPFAQHIRIFPIFIGKRVRALVARDSTAARDPLERGDERAGRGRRRPASRRGGAAQAPARHRARAGQIATDVVEILPRLPAHGVVAATFADVRSTATSYLPDTLNAS</sequence>
<name>A0AAN1XZR6_UNVUL</name>
<protein>
    <recommendedName>
        <fullName evidence="4">VWFA domain-containing protein</fullName>
    </recommendedName>
</protein>
<dbReference type="InterPro" id="IPR036465">
    <property type="entry name" value="vWFA_dom_sf"/>
</dbReference>
<dbReference type="SUPFAM" id="SSF53300">
    <property type="entry name" value="vWA-like"/>
    <property type="match status" value="1"/>
</dbReference>
<proteinExistence type="predicted"/>
<evidence type="ECO:0008006" key="4">
    <source>
        <dbReference type="Google" id="ProtNLM"/>
    </source>
</evidence>
<feature type="compositionally biased region" description="Basic and acidic residues" evidence="1">
    <location>
        <begin position="106"/>
        <end position="117"/>
    </location>
</feature>
<organism evidence="2 3">
    <name type="scientific">Vulcanimicrobium alpinum</name>
    <dbReference type="NCBI Taxonomy" id="3016050"/>
    <lineage>
        <taxon>Bacteria</taxon>
        <taxon>Bacillati</taxon>
        <taxon>Vulcanimicrobiota</taxon>
        <taxon>Vulcanimicrobiia</taxon>
        <taxon>Vulcanimicrobiales</taxon>
        <taxon>Vulcanimicrobiaceae</taxon>
        <taxon>Vulcanimicrobium</taxon>
    </lineage>
</organism>
<evidence type="ECO:0000256" key="1">
    <source>
        <dbReference type="SAM" id="MobiDB-lite"/>
    </source>
</evidence>
<accession>A0AAN1XZR6</accession>
<gene>
    <name evidence="2" type="ORF">WPS_31910</name>
</gene>
<dbReference type="EMBL" id="AP025523">
    <property type="protein sequence ID" value="BDE07915.1"/>
    <property type="molecule type" value="Genomic_DNA"/>
</dbReference>
<keyword evidence="3" id="KW-1185">Reference proteome</keyword>
<dbReference type="AlphaFoldDB" id="A0AAN1XZR6"/>